<feature type="chain" id="PRO_5038618573" description="Lipoprotein" evidence="1">
    <location>
        <begin position="16"/>
        <end position="219"/>
    </location>
</feature>
<feature type="signal peptide" evidence="1">
    <location>
        <begin position="1"/>
        <end position="15"/>
    </location>
</feature>
<proteinExistence type="predicted"/>
<gene>
    <name evidence="2" type="ORF">B4N89_46145</name>
</gene>
<organism evidence="2 3">
    <name type="scientific">Embleya scabrispora</name>
    <dbReference type="NCBI Taxonomy" id="159449"/>
    <lineage>
        <taxon>Bacteria</taxon>
        <taxon>Bacillati</taxon>
        <taxon>Actinomycetota</taxon>
        <taxon>Actinomycetes</taxon>
        <taxon>Kitasatosporales</taxon>
        <taxon>Streptomycetaceae</taxon>
        <taxon>Embleya</taxon>
    </lineage>
</organism>
<dbReference type="Proteomes" id="UP000190037">
    <property type="component" value="Unassembled WGS sequence"/>
</dbReference>
<accession>A0A1T3NJ34</accession>
<evidence type="ECO:0000256" key="1">
    <source>
        <dbReference type="SAM" id="SignalP"/>
    </source>
</evidence>
<comment type="caution">
    <text evidence="2">The sequence shown here is derived from an EMBL/GenBank/DDBJ whole genome shotgun (WGS) entry which is preliminary data.</text>
</comment>
<evidence type="ECO:0000313" key="3">
    <source>
        <dbReference type="Proteomes" id="UP000190037"/>
    </source>
</evidence>
<keyword evidence="1" id="KW-0732">Signal</keyword>
<evidence type="ECO:0008006" key="4">
    <source>
        <dbReference type="Google" id="ProtNLM"/>
    </source>
</evidence>
<protein>
    <recommendedName>
        <fullName evidence="4">Lipoprotein</fullName>
    </recommendedName>
</protein>
<dbReference type="AlphaFoldDB" id="A0A1T3NJ34"/>
<reference evidence="2 3" key="1">
    <citation type="submission" date="2017-03" db="EMBL/GenBank/DDBJ databases">
        <title>Draft genome sequence of Streptomyces scabrisporus NF3, endophyte isolated from Amphipterygium adstringens.</title>
        <authorList>
            <person name="Vazquez M."/>
            <person name="Ceapa C.D."/>
            <person name="Rodriguez Luna D."/>
            <person name="Sanchez Esquivel S."/>
        </authorList>
    </citation>
    <scope>NUCLEOTIDE SEQUENCE [LARGE SCALE GENOMIC DNA]</scope>
    <source>
        <strain evidence="2 3">NF3</strain>
    </source>
</reference>
<sequence length="219" mass="22397">MILLASCLTAVMAAAGCGTENGDAGARTASAVEDAGTNTGTGTPLNAGLRLALPDTLGAGQYTRDATAPPPMTNGEAVQALITAGVGNPVLMNAVYRPAGDTGGALRIDGAYGALSDPAKARDTLLQILSKEDHSTPVERTARTILPAGATEPLVCQIVVEKKSTQAEVLAPVCAWTDTSTTARVLRSGGTGNEIIGARIDLDAYAAQVDRIRTEIRVR</sequence>
<name>A0A1T3NJ34_9ACTN</name>
<evidence type="ECO:0000313" key="2">
    <source>
        <dbReference type="EMBL" id="OPC76856.1"/>
    </source>
</evidence>
<dbReference type="STRING" id="159449.B4N89_46145"/>
<dbReference type="EMBL" id="MWQN01000005">
    <property type="protein sequence ID" value="OPC76856.1"/>
    <property type="molecule type" value="Genomic_DNA"/>
</dbReference>
<keyword evidence="3" id="KW-1185">Reference proteome</keyword>